<dbReference type="AlphaFoldDB" id="Q0AXB0"/>
<dbReference type="InterPro" id="IPR021525">
    <property type="entry name" value="DUF3189"/>
</dbReference>
<name>Q0AXB0_SYNWW</name>
<organism evidence="1 2">
    <name type="scientific">Syntrophomonas wolfei subsp. wolfei (strain DSM 2245B / Goettingen)</name>
    <dbReference type="NCBI Taxonomy" id="335541"/>
    <lineage>
        <taxon>Bacteria</taxon>
        <taxon>Bacillati</taxon>
        <taxon>Bacillota</taxon>
        <taxon>Clostridia</taxon>
        <taxon>Eubacteriales</taxon>
        <taxon>Syntrophomonadaceae</taxon>
        <taxon>Syntrophomonas</taxon>
    </lineage>
</organism>
<protein>
    <recommendedName>
        <fullName evidence="3">DUF3189 domain-containing protein</fullName>
    </recommendedName>
</protein>
<evidence type="ECO:0000313" key="1">
    <source>
        <dbReference type="EMBL" id="ABI68644.1"/>
    </source>
</evidence>
<dbReference type="KEGG" id="swo:Swol_1336"/>
<proteinExistence type="predicted"/>
<dbReference type="eggNOG" id="ENOG5032S9W">
    <property type="taxonomic scope" value="Bacteria"/>
</dbReference>
<reference evidence="2" key="1">
    <citation type="journal article" date="2010" name="Environ. Microbiol.">
        <title>The genome of Syntrophomonas wolfei: new insights into syntrophic metabolism and biohydrogen production.</title>
        <authorList>
            <person name="Sieber J.R."/>
            <person name="Sims D.R."/>
            <person name="Han C."/>
            <person name="Kim E."/>
            <person name="Lykidis A."/>
            <person name="Lapidus A.L."/>
            <person name="McDonnald E."/>
            <person name="Rohlin L."/>
            <person name="Culley D.E."/>
            <person name="Gunsalus R."/>
            <person name="McInerney M.J."/>
        </authorList>
    </citation>
    <scope>NUCLEOTIDE SEQUENCE [LARGE SCALE GENOMIC DNA]</scope>
    <source>
        <strain evidence="2">DSM 2245B / Goettingen</strain>
    </source>
</reference>
<dbReference type="Proteomes" id="UP000001968">
    <property type="component" value="Chromosome"/>
</dbReference>
<keyword evidence="2" id="KW-1185">Reference proteome</keyword>
<evidence type="ECO:0000313" key="2">
    <source>
        <dbReference type="Proteomes" id="UP000001968"/>
    </source>
</evidence>
<dbReference type="EMBL" id="CP000448">
    <property type="protein sequence ID" value="ABI68644.1"/>
    <property type="molecule type" value="Genomic_DNA"/>
</dbReference>
<dbReference type="HOGENOM" id="CLU_134391_0_0_9"/>
<dbReference type="STRING" id="335541.Swol_1336"/>
<dbReference type="Pfam" id="PF11385">
    <property type="entry name" value="DUF3189"/>
    <property type="match status" value="1"/>
</dbReference>
<gene>
    <name evidence="1" type="ordered locus">Swol_1336</name>
</gene>
<evidence type="ECO:0008006" key="3">
    <source>
        <dbReference type="Google" id="ProtNLM"/>
    </source>
</evidence>
<accession>Q0AXB0</accession>
<sequence>MQPLCNKKGFCSRVNPYATKRSFCVRVMKIIYHCFGGSHSSVLAAALHLGIIDKNKVPGMSEMMKIPYFDKTTNADFGSIRFMGVDEYHNDIYVLGKKNLGKRYANILMGIAEILGIKEELLTVDCMSRVNWSMKIGGFTSRRMGWVSLGRPVLGKGTEAAFWDLVNLVEITRMKAMKKVQVT</sequence>
<dbReference type="OrthoDB" id="1680616at2"/>